<dbReference type="Proteomes" id="UP001162164">
    <property type="component" value="Unassembled WGS sequence"/>
</dbReference>
<sequence length="126" mass="13957">MINRRAKYPKHFRPVAVRGLEKLHPVSAADENISRNFKVMSDLTYTLNMTNEMEAPKSARLEQLRHQASVEKELLTAGTLRKTAEPSPCCPPNGMGRYAAQSPCSFLSSAAAAIFHNVTYVHGSQL</sequence>
<name>A0ABQ9K236_9CUCU</name>
<accession>A0ABQ9K236</accession>
<evidence type="ECO:0000313" key="2">
    <source>
        <dbReference type="Proteomes" id="UP001162164"/>
    </source>
</evidence>
<dbReference type="EMBL" id="JAPWTJ010000030">
    <property type="protein sequence ID" value="KAJ8984621.1"/>
    <property type="molecule type" value="Genomic_DNA"/>
</dbReference>
<protein>
    <submittedName>
        <fullName evidence="1">Uncharacterized protein</fullName>
    </submittedName>
</protein>
<evidence type="ECO:0000313" key="1">
    <source>
        <dbReference type="EMBL" id="KAJ8984621.1"/>
    </source>
</evidence>
<proteinExistence type="predicted"/>
<gene>
    <name evidence="1" type="ORF">NQ317_009848</name>
</gene>
<comment type="caution">
    <text evidence="1">The sequence shown here is derived from an EMBL/GenBank/DDBJ whole genome shotgun (WGS) entry which is preliminary data.</text>
</comment>
<reference evidence="1" key="1">
    <citation type="journal article" date="2023" name="Insect Mol. Biol.">
        <title>Genome sequencing provides insights into the evolution of gene families encoding plant cell wall-degrading enzymes in longhorned beetles.</title>
        <authorList>
            <person name="Shin N.R."/>
            <person name="Okamura Y."/>
            <person name="Kirsch R."/>
            <person name="Pauchet Y."/>
        </authorList>
    </citation>
    <scope>NUCLEOTIDE SEQUENCE</scope>
    <source>
        <strain evidence="1">MMC_N1</strain>
    </source>
</reference>
<keyword evidence="2" id="KW-1185">Reference proteome</keyword>
<organism evidence="1 2">
    <name type="scientific">Molorchus minor</name>
    <dbReference type="NCBI Taxonomy" id="1323400"/>
    <lineage>
        <taxon>Eukaryota</taxon>
        <taxon>Metazoa</taxon>
        <taxon>Ecdysozoa</taxon>
        <taxon>Arthropoda</taxon>
        <taxon>Hexapoda</taxon>
        <taxon>Insecta</taxon>
        <taxon>Pterygota</taxon>
        <taxon>Neoptera</taxon>
        <taxon>Endopterygota</taxon>
        <taxon>Coleoptera</taxon>
        <taxon>Polyphaga</taxon>
        <taxon>Cucujiformia</taxon>
        <taxon>Chrysomeloidea</taxon>
        <taxon>Cerambycidae</taxon>
        <taxon>Lamiinae</taxon>
        <taxon>Monochamini</taxon>
        <taxon>Molorchus</taxon>
    </lineage>
</organism>